<protein>
    <recommendedName>
        <fullName evidence="6">ARID domain-containing protein</fullName>
    </recommendedName>
</protein>
<dbReference type="GO" id="GO:0005634">
    <property type="term" value="C:nucleus"/>
    <property type="evidence" value="ECO:0007669"/>
    <property type="project" value="TreeGrafter"/>
</dbReference>
<dbReference type="InterPro" id="IPR001606">
    <property type="entry name" value="ARID_dom"/>
</dbReference>
<feature type="domain" description="ARID" evidence="6">
    <location>
        <begin position="83"/>
        <end position="158"/>
    </location>
</feature>
<dbReference type="SUPFAM" id="SSF46774">
    <property type="entry name" value="ARID-like"/>
    <property type="match status" value="1"/>
</dbReference>
<dbReference type="Pfam" id="PF01388">
    <property type="entry name" value="ARID"/>
    <property type="match status" value="1"/>
</dbReference>
<dbReference type="Gene3D" id="1.10.150.60">
    <property type="entry name" value="ARID DNA-binding domain"/>
    <property type="match status" value="1"/>
</dbReference>
<keyword evidence="2" id="KW-0804">Transcription</keyword>
<dbReference type="GO" id="GO:0006357">
    <property type="term" value="P:regulation of transcription by RNA polymerase II"/>
    <property type="evidence" value="ECO:0007669"/>
    <property type="project" value="TreeGrafter"/>
</dbReference>
<dbReference type="GO" id="GO:0000976">
    <property type="term" value="F:transcription cis-regulatory region binding"/>
    <property type="evidence" value="ECO:0007669"/>
    <property type="project" value="TreeGrafter"/>
</dbReference>
<dbReference type="AlphaFoldDB" id="A0A8C1WI60"/>
<dbReference type="PANTHER" id="PTHR13964:SF25">
    <property type="entry name" value="AT-RICH INTERACTIVE DOMAIN-CONTAINING PROTEIN 5A"/>
    <property type="match status" value="1"/>
</dbReference>
<feature type="compositionally biased region" description="Polar residues" evidence="4">
    <location>
        <begin position="474"/>
        <end position="483"/>
    </location>
</feature>
<keyword evidence="5" id="KW-0472">Membrane</keyword>
<dbReference type="InterPro" id="IPR036431">
    <property type="entry name" value="ARID_dom_sf"/>
</dbReference>
<evidence type="ECO:0000256" key="1">
    <source>
        <dbReference type="ARBA" id="ARBA00023015"/>
    </source>
</evidence>
<feature type="compositionally biased region" description="Low complexity" evidence="4">
    <location>
        <begin position="503"/>
        <end position="513"/>
    </location>
</feature>
<feature type="region of interest" description="Disordered" evidence="4">
    <location>
        <begin position="300"/>
        <end position="364"/>
    </location>
</feature>
<evidence type="ECO:0000256" key="3">
    <source>
        <dbReference type="ARBA" id="ARBA00023242"/>
    </source>
</evidence>
<proteinExistence type="predicted"/>
<feature type="compositionally biased region" description="Basic and acidic residues" evidence="4">
    <location>
        <begin position="484"/>
        <end position="502"/>
    </location>
</feature>
<feature type="transmembrane region" description="Helical" evidence="5">
    <location>
        <begin position="64"/>
        <end position="82"/>
    </location>
</feature>
<keyword evidence="5" id="KW-0812">Transmembrane</keyword>
<keyword evidence="1" id="KW-0805">Transcription regulation</keyword>
<dbReference type="PANTHER" id="PTHR13964">
    <property type="entry name" value="RBP-RELATED"/>
    <property type="match status" value="1"/>
</dbReference>
<reference evidence="7" key="1">
    <citation type="submission" date="2025-08" db="UniProtKB">
        <authorList>
            <consortium name="Ensembl"/>
        </authorList>
    </citation>
    <scope>IDENTIFICATION</scope>
</reference>
<keyword evidence="5" id="KW-1133">Transmembrane helix</keyword>
<dbReference type="SMART" id="SM00501">
    <property type="entry name" value="BRIGHT"/>
    <property type="match status" value="1"/>
</dbReference>
<name>A0A8C1WI60_CYPCA</name>
<evidence type="ECO:0000256" key="2">
    <source>
        <dbReference type="ARBA" id="ARBA00023163"/>
    </source>
</evidence>
<keyword evidence="3" id="KW-0539">Nucleus</keyword>
<accession>A0A8C1WI60</accession>
<evidence type="ECO:0000313" key="8">
    <source>
        <dbReference type="Proteomes" id="UP000694700"/>
    </source>
</evidence>
<feature type="compositionally biased region" description="Polar residues" evidence="4">
    <location>
        <begin position="572"/>
        <end position="592"/>
    </location>
</feature>
<feature type="region of interest" description="Disordered" evidence="4">
    <location>
        <begin position="568"/>
        <end position="602"/>
    </location>
</feature>
<evidence type="ECO:0000259" key="6">
    <source>
        <dbReference type="SMART" id="SM00501"/>
    </source>
</evidence>
<organism evidence="7 8">
    <name type="scientific">Cyprinus carpio</name>
    <name type="common">Common carp</name>
    <dbReference type="NCBI Taxonomy" id="7962"/>
    <lineage>
        <taxon>Eukaryota</taxon>
        <taxon>Metazoa</taxon>
        <taxon>Chordata</taxon>
        <taxon>Craniata</taxon>
        <taxon>Vertebrata</taxon>
        <taxon>Euteleostomi</taxon>
        <taxon>Actinopterygii</taxon>
        <taxon>Neopterygii</taxon>
        <taxon>Teleostei</taxon>
        <taxon>Ostariophysi</taxon>
        <taxon>Cypriniformes</taxon>
        <taxon>Cyprinidae</taxon>
        <taxon>Cyprininae</taxon>
        <taxon>Cyprinus</taxon>
    </lineage>
</organism>
<sequence length="659" mass="74343">MYKTVKELGGYQQVKRHLLCADHKIKIRSLHLGQQFHKCCCIQKKKVTSFHVKGLISLERKPQWYFLLAFSSMFLILITLDYCKKNTFLLTDFFFLLTFICQQKIETSCVYDFQVTAQQLWKKVYNILGGNPRSTSAATCTRRHYEKLLLPYECHQNGYRDDIFFRTPRSQKRFHPSNYSDFEHEYPRNGKRADFQHPPAFPRPSTNMFTEHQRQIFNMPLNIASYFPHGSTSLPNYMDLPHLSLSPSQDLPRPPASYLSTSSVEVQVCKEPLDRLRHLAKEFKSSAGWEEPLNLSRKENRLETLSDTPSSFSPPSKKPKFLNEASPLYPPRGLTTEEGAEKGETAAKTSSGEGDAGSVQVGPSPVTADIIDLTTSSTANPVPRRASPPSVNLFNRRLNYSEAFAMKARERDLHADWLKEESSGAPTPKLGILNRSNPLGHPLVDPNSNMEIQIPLKLLHELIRRGLLFNPASAANSPVSQDPTKAEAQPEHKFHMRSRSETSENSTTGEEPTNLSLKSPFKNHSDSNPQENGIKKLRLFGGNGMPAESKLQMINSLHVNSSLKFSLENDAPRSSQPNQVQPPMTKNQESTNPRPPSYSEDSLLSLNMKPGRKSEKVMGTSNSVAKEISTSPPFIQVTSDNLKLLLANLPFRLERGQTF</sequence>
<dbReference type="Proteomes" id="UP000694700">
    <property type="component" value="Unplaced"/>
</dbReference>
<dbReference type="InterPro" id="IPR051232">
    <property type="entry name" value="ARID/SWI1_ChromRemod"/>
</dbReference>
<feature type="region of interest" description="Disordered" evidence="4">
    <location>
        <begin position="474"/>
        <end position="541"/>
    </location>
</feature>
<evidence type="ECO:0000256" key="5">
    <source>
        <dbReference type="SAM" id="Phobius"/>
    </source>
</evidence>
<evidence type="ECO:0000256" key="4">
    <source>
        <dbReference type="SAM" id="MobiDB-lite"/>
    </source>
</evidence>
<dbReference type="Ensembl" id="ENSCCRT00015069584.1">
    <property type="protein sequence ID" value="ENSCCRP00015067396.1"/>
    <property type="gene ID" value="ENSCCRG00015027411.1"/>
</dbReference>
<evidence type="ECO:0000313" key="7">
    <source>
        <dbReference type="Ensembl" id="ENSCCRP00015067396.1"/>
    </source>
</evidence>